<keyword evidence="4" id="KW-0813">Transport</keyword>
<dbReference type="InterPro" id="IPR003148">
    <property type="entry name" value="RCK_N"/>
</dbReference>
<dbReference type="GO" id="GO:0005886">
    <property type="term" value="C:plasma membrane"/>
    <property type="evidence" value="ECO:0007669"/>
    <property type="project" value="UniProtKB-SubCell"/>
</dbReference>
<gene>
    <name evidence="4" type="ORF">J2S44_007768</name>
</gene>
<dbReference type="AlphaFoldDB" id="A0AAE4A0T8"/>
<feature type="domain" description="RCK N-terminal" evidence="3">
    <location>
        <begin position="107"/>
        <end position="227"/>
    </location>
</feature>
<comment type="caution">
    <text evidence="4">The sequence shown here is derived from an EMBL/GenBank/DDBJ whole genome shotgun (WGS) entry which is preliminary data.</text>
</comment>
<keyword evidence="2" id="KW-0812">Transmembrane</keyword>
<dbReference type="GO" id="GO:0006813">
    <property type="term" value="P:potassium ion transport"/>
    <property type="evidence" value="ECO:0007669"/>
    <property type="project" value="InterPro"/>
</dbReference>
<comment type="subcellular location">
    <subcellularLocation>
        <location evidence="1">Cell membrane</location>
        <topology evidence="1">Multi-pass membrane protein</topology>
    </subcellularLocation>
</comment>
<dbReference type="SUPFAM" id="SSF81324">
    <property type="entry name" value="Voltage-gated potassium channels"/>
    <property type="match status" value="1"/>
</dbReference>
<keyword evidence="4" id="KW-0407">Ion channel</keyword>
<dbReference type="PROSITE" id="PS51201">
    <property type="entry name" value="RCK_N"/>
    <property type="match status" value="1"/>
</dbReference>
<dbReference type="Gene3D" id="3.40.50.720">
    <property type="entry name" value="NAD(P)-binding Rossmann-like Domain"/>
    <property type="match status" value="1"/>
</dbReference>
<dbReference type="PANTHER" id="PTHR43833">
    <property type="entry name" value="POTASSIUM CHANNEL PROTEIN 2-RELATED-RELATED"/>
    <property type="match status" value="1"/>
</dbReference>
<keyword evidence="2" id="KW-0472">Membrane</keyword>
<dbReference type="InterPro" id="IPR036291">
    <property type="entry name" value="NAD(P)-bd_dom_sf"/>
</dbReference>
<dbReference type="RefSeq" id="WP_310424891.1">
    <property type="nucleotide sequence ID" value="NZ_JAVDYC010000001.1"/>
</dbReference>
<reference evidence="4 5" key="1">
    <citation type="submission" date="2023-07" db="EMBL/GenBank/DDBJ databases">
        <title>Sequencing the genomes of 1000 actinobacteria strains.</title>
        <authorList>
            <person name="Klenk H.-P."/>
        </authorList>
    </citation>
    <scope>NUCLEOTIDE SEQUENCE [LARGE SCALE GENOMIC DNA]</scope>
    <source>
        <strain evidence="4 5">DSM 44711</strain>
    </source>
</reference>
<dbReference type="InterPro" id="IPR013099">
    <property type="entry name" value="K_chnl_dom"/>
</dbReference>
<protein>
    <submittedName>
        <fullName evidence="4">Voltage-gated potassium channel</fullName>
    </submittedName>
</protein>
<evidence type="ECO:0000313" key="4">
    <source>
        <dbReference type="EMBL" id="MDR7327518.1"/>
    </source>
</evidence>
<keyword evidence="4" id="KW-0406">Ion transport</keyword>
<dbReference type="Proteomes" id="UP001183629">
    <property type="component" value="Unassembled WGS sequence"/>
</dbReference>
<sequence length="313" mass="33378">MASRLALALAALATMTVTVLLDRDGYRDGRDGVVSVLDAMYYAGVSLSTTGYGDIVPVSDSARLVNVVVIMPLRVFFLALLVGTTFEVLTQRTRRRWKLKRWRSRLRGHTVVVGYGIKGRAAISVLRESADTAEQFVVIDVSADAAREATEDGHAAVIGDATRSMILMQAGAGDAARIIVAADRDDTAALVTLSVRQLNPDAPIAVAVRAAENVPLLRRSGATRVITSSEAAGRLLGLSAHSPAASDVIGDLLVQGRGLHLVDRPVREDEIGSSPGQCEDVILAAVRNEALIRYDQIGVFAAGDRLIQVRTRS</sequence>
<evidence type="ECO:0000256" key="1">
    <source>
        <dbReference type="ARBA" id="ARBA00004651"/>
    </source>
</evidence>
<feature type="transmembrane region" description="Helical" evidence="2">
    <location>
        <begin position="67"/>
        <end position="90"/>
    </location>
</feature>
<dbReference type="InterPro" id="IPR050721">
    <property type="entry name" value="Trk_Ktr_HKT_K-transport"/>
</dbReference>
<dbReference type="GO" id="GO:0034220">
    <property type="term" value="P:monoatomic ion transmembrane transport"/>
    <property type="evidence" value="ECO:0007669"/>
    <property type="project" value="UniProtKB-KW"/>
</dbReference>
<dbReference type="Gene3D" id="1.10.287.70">
    <property type="match status" value="1"/>
</dbReference>
<dbReference type="Pfam" id="PF02254">
    <property type="entry name" value="TrkA_N"/>
    <property type="match status" value="1"/>
</dbReference>
<organism evidence="4 5">
    <name type="scientific">Catenuloplanes niger</name>
    <dbReference type="NCBI Taxonomy" id="587534"/>
    <lineage>
        <taxon>Bacteria</taxon>
        <taxon>Bacillati</taxon>
        <taxon>Actinomycetota</taxon>
        <taxon>Actinomycetes</taxon>
        <taxon>Micromonosporales</taxon>
        <taxon>Micromonosporaceae</taxon>
        <taxon>Catenuloplanes</taxon>
    </lineage>
</organism>
<evidence type="ECO:0000313" key="5">
    <source>
        <dbReference type="Proteomes" id="UP001183629"/>
    </source>
</evidence>
<evidence type="ECO:0000256" key="2">
    <source>
        <dbReference type="SAM" id="Phobius"/>
    </source>
</evidence>
<keyword evidence="5" id="KW-1185">Reference proteome</keyword>
<proteinExistence type="predicted"/>
<dbReference type="PANTHER" id="PTHR43833:SF9">
    <property type="entry name" value="POTASSIUM CHANNEL PROTEIN YUGO-RELATED"/>
    <property type="match status" value="1"/>
</dbReference>
<name>A0AAE4A0T8_9ACTN</name>
<dbReference type="EMBL" id="JAVDYC010000001">
    <property type="protein sequence ID" value="MDR7327518.1"/>
    <property type="molecule type" value="Genomic_DNA"/>
</dbReference>
<evidence type="ECO:0000259" key="3">
    <source>
        <dbReference type="PROSITE" id="PS51201"/>
    </source>
</evidence>
<dbReference type="Pfam" id="PF07885">
    <property type="entry name" value="Ion_trans_2"/>
    <property type="match status" value="1"/>
</dbReference>
<dbReference type="SUPFAM" id="SSF51735">
    <property type="entry name" value="NAD(P)-binding Rossmann-fold domains"/>
    <property type="match status" value="1"/>
</dbReference>
<keyword evidence="2" id="KW-1133">Transmembrane helix</keyword>
<accession>A0AAE4A0T8</accession>